<proteinExistence type="predicted"/>
<evidence type="ECO:0000313" key="1">
    <source>
        <dbReference type="EMBL" id="GCA62817.1"/>
    </source>
</evidence>
<dbReference type="AlphaFoldDB" id="A0A391NLV3"/>
<dbReference type="InterPro" id="IPR051082">
    <property type="entry name" value="Pentapeptide-BTB/POZ_domain"/>
</dbReference>
<name>A0A391NLV3_9EUKA</name>
<gene>
    <name evidence="1" type="ORF">KIPB_006015</name>
</gene>
<comment type="caution">
    <text evidence="1">The sequence shown here is derived from an EMBL/GenBank/DDBJ whole genome shotgun (WGS) entry which is preliminary data.</text>
</comment>
<dbReference type="EMBL" id="BDIP01001491">
    <property type="protein sequence ID" value="GCA62817.1"/>
    <property type="molecule type" value="Genomic_DNA"/>
</dbReference>
<organism evidence="1 2">
    <name type="scientific">Kipferlia bialata</name>
    <dbReference type="NCBI Taxonomy" id="797122"/>
    <lineage>
        <taxon>Eukaryota</taxon>
        <taxon>Metamonada</taxon>
        <taxon>Carpediemonas-like organisms</taxon>
        <taxon>Kipferlia</taxon>
    </lineage>
</organism>
<evidence type="ECO:0008006" key="3">
    <source>
        <dbReference type="Google" id="ProtNLM"/>
    </source>
</evidence>
<sequence>MSLQALDLRDTDASGSVFTKCDLTTANVTGANLSTCDLSKTNLSGVLGLSEWQLKSLGRVRGATISGMDMRGWDLSQVDLRETDLTGCIMTGATTSRHLLDAASSGRSYPASERECTNH</sequence>
<dbReference type="InterPro" id="IPR001646">
    <property type="entry name" value="5peptide_repeat"/>
</dbReference>
<dbReference type="Pfam" id="PF00805">
    <property type="entry name" value="Pentapeptide"/>
    <property type="match status" value="2"/>
</dbReference>
<reference evidence="1 2" key="1">
    <citation type="journal article" date="2018" name="PLoS ONE">
        <title>The draft genome of Kipferlia bialata reveals reductive genome evolution in fornicate parasites.</title>
        <authorList>
            <person name="Tanifuji G."/>
            <person name="Takabayashi S."/>
            <person name="Kume K."/>
            <person name="Takagi M."/>
            <person name="Nakayama T."/>
            <person name="Kamikawa R."/>
            <person name="Inagaki Y."/>
            <person name="Hashimoto T."/>
        </authorList>
    </citation>
    <scope>NUCLEOTIDE SEQUENCE [LARGE SCALE GENOMIC DNA]</scope>
    <source>
        <strain evidence="1">NY0173</strain>
    </source>
</reference>
<evidence type="ECO:0000313" key="2">
    <source>
        <dbReference type="Proteomes" id="UP000265618"/>
    </source>
</evidence>
<keyword evidence="2" id="KW-1185">Reference proteome</keyword>
<dbReference type="PANTHER" id="PTHR14136:SF17">
    <property type="entry name" value="BTB_POZ DOMAIN-CONTAINING PROTEIN KCTD9"/>
    <property type="match status" value="1"/>
</dbReference>
<dbReference type="PANTHER" id="PTHR14136">
    <property type="entry name" value="BTB_POZ DOMAIN-CONTAINING PROTEIN KCTD9"/>
    <property type="match status" value="1"/>
</dbReference>
<accession>A0A391NLV3</accession>
<dbReference type="SUPFAM" id="SSF141571">
    <property type="entry name" value="Pentapeptide repeat-like"/>
    <property type="match status" value="1"/>
</dbReference>
<dbReference type="OrthoDB" id="9989223at2759"/>
<protein>
    <recommendedName>
        <fullName evidence="3">Pentapeptide repeat-containing protein</fullName>
    </recommendedName>
</protein>
<dbReference type="Proteomes" id="UP000265618">
    <property type="component" value="Unassembled WGS sequence"/>
</dbReference>
<dbReference type="Gene3D" id="2.160.20.80">
    <property type="entry name" value="E3 ubiquitin-protein ligase SopA"/>
    <property type="match status" value="2"/>
</dbReference>